<reference evidence="1" key="1">
    <citation type="submission" date="2024-11" db="EMBL/GenBank/DDBJ databases">
        <title>Sequencing of Borrelia variable plasmids from multiple Borrelia sensu lato isolates.</title>
        <authorList>
            <person name="Mongodin E.F."/>
            <person name="Rudenko N."/>
            <person name="Fraser C.M."/>
            <person name="Schutzer S."/>
            <person name="Luft B."/>
            <person name="Morgan R."/>
            <person name="Casjens S."/>
            <person name="Qiu W."/>
        </authorList>
    </citation>
    <scope>NUCLEOTIDE SEQUENCE</scope>
    <source>
        <strain evidence="1">SCW30h</strain>
    </source>
</reference>
<evidence type="ECO:0000313" key="1">
    <source>
        <dbReference type="EMBL" id="XOU08938.1"/>
    </source>
</evidence>
<geneLocation type="plasmid" evidence="1 2">
    <name>lp36</name>
</geneLocation>
<protein>
    <submittedName>
        <fullName evidence="1">Uncharacterized protein</fullName>
    </submittedName>
</protein>
<organism evidence="1 2">
    <name type="scientific">Borreliella americana</name>
    <dbReference type="NCBI Taxonomy" id="478807"/>
    <lineage>
        <taxon>Bacteria</taxon>
        <taxon>Pseudomonadati</taxon>
        <taxon>Spirochaetota</taxon>
        <taxon>Spirochaetia</taxon>
        <taxon>Spirochaetales</taxon>
        <taxon>Borreliaceae</taxon>
        <taxon>Borreliella</taxon>
    </lineage>
</organism>
<sequence>MASGIPLNYLKNQNIKTPYNFKSDTISYILDNGLQIQKHSLICSNKISRCIENLDKNRLVSIKTDRINYVVKKIFGVGITTKQLRIVYSLIAKSKETLNEIKHNSNSQSIFLVNTPCILNLSQKLNYIKSFVLLKLNHNNLNYYIIKIAPTSLNLLFI</sequence>
<dbReference type="Proteomes" id="UP001305925">
    <property type="component" value="Plasmid lp36"/>
</dbReference>
<evidence type="ECO:0000313" key="2">
    <source>
        <dbReference type="Proteomes" id="UP001305925"/>
    </source>
</evidence>
<keyword evidence="1" id="KW-0614">Plasmid</keyword>
<accession>A0ACD5G5Z2</accession>
<keyword evidence="2" id="KW-1185">Reference proteome</keyword>
<dbReference type="EMBL" id="CP179252">
    <property type="protein sequence ID" value="XOU08938.1"/>
    <property type="molecule type" value="Genomic_DNA"/>
</dbReference>
<gene>
    <name evidence="1" type="ORF">QIA00_05095</name>
</gene>
<proteinExistence type="predicted"/>
<name>A0ACD5G5Z2_9SPIR</name>